<dbReference type="Proteomes" id="UP001147746">
    <property type="component" value="Unassembled WGS sequence"/>
</dbReference>
<organism evidence="1 2">
    <name type="scientific">Penicillium atrosanguineum</name>
    <dbReference type="NCBI Taxonomy" id="1132637"/>
    <lineage>
        <taxon>Eukaryota</taxon>
        <taxon>Fungi</taxon>
        <taxon>Dikarya</taxon>
        <taxon>Ascomycota</taxon>
        <taxon>Pezizomycotina</taxon>
        <taxon>Eurotiomycetes</taxon>
        <taxon>Eurotiomycetidae</taxon>
        <taxon>Eurotiales</taxon>
        <taxon>Aspergillaceae</taxon>
        <taxon>Penicillium</taxon>
    </lineage>
</organism>
<name>A0A9W9PVU6_9EURO</name>
<proteinExistence type="predicted"/>
<keyword evidence="2" id="KW-1185">Reference proteome</keyword>
<reference evidence="1" key="1">
    <citation type="submission" date="2022-12" db="EMBL/GenBank/DDBJ databases">
        <authorList>
            <person name="Petersen C."/>
        </authorList>
    </citation>
    <scope>NUCLEOTIDE SEQUENCE</scope>
    <source>
        <strain evidence="1">IBT 21472</strain>
    </source>
</reference>
<reference evidence="1" key="2">
    <citation type="journal article" date="2023" name="IMA Fungus">
        <title>Comparative genomic study of the Penicillium genus elucidates a diverse pangenome and 15 lateral gene transfer events.</title>
        <authorList>
            <person name="Petersen C."/>
            <person name="Sorensen T."/>
            <person name="Nielsen M.R."/>
            <person name="Sondergaard T.E."/>
            <person name="Sorensen J.L."/>
            <person name="Fitzpatrick D.A."/>
            <person name="Frisvad J.C."/>
            <person name="Nielsen K.L."/>
        </authorList>
    </citation>
    <scope>NUCLEOTIDE SEQUENCE</scope>
    <source>
        <strain evidence="1">IBT 21472</strain>
    </source>
</reference>
<accession>A0A9W9PVU6</accession>
<dbReference type="AlphaFoldDB" id="A0A9W9PVU6"/>
<dbReference type="EMBL" id="JAPZBO010000008">
    <property type="protein sequence ID" value="KAJ5308349.1"/>
    <property type="molecule type" value="Genomic_DNA"/>
</dbReference>
<evidence type="ECO:0000313" key="1">
    <source>
        <dbReference type="EMBL" id="KAJ5308349.1"/>
    </source>
</evidence>
<sequence length="70" mass="7811">MHLLSITYPPSLRDNEGYHSESQCFTGGSLMIALTLLVQDLVSRLTTYQARGQLLSEESLMPKLLSRSVL</sequence>
<comment type="caution">
    <text evidence="1">The sequence shown here is derived from an EMBL/GenBank/DDBJ whole genome shotgun (WGS) entry which is preliminary data.</text>
</comment>
<evidence type="ECO:0000313" key="2">
    <source>
        <dbReference type="Proteomes" id="UP001147746"/>
    </source>
</evidence>
<gene>
    <name evidence="1" type="ORF">N7476_009005</name>
</gene>
<protein>
    <submittedName>
        <fullName evidence="1">Uncharacterized protein</fullName>
    </submittedName>
</protein>